<feature type="compositionally biased region" description="Low complexity" evidence="1">
    <location>
        <begin position="85"/>
        <end position="108"/>
    </location>
</feature>
<feature type="signal peptide" evidence="2">
    <location>
        <begin position="1"/>
        <end position="17"/>
    </location>
</feature>
<reference evidence="3" key="1">
    <citation type="journal article" date="2022" name="bioRxiv">
        <title>Sequencing and chromosome-scale assembly of the giantPleurodeles waltlgenome.</title>
        <authorList>
            <person name="Brown T."/>
            <person name="Elewa A."/>
            <person name="Iarovenko S."/>
            <person name="Subramanian E."/>
            <person name="Araus A.J."/>
            <person name="Petzold A."/>
            <person name="Susuki M."/>
            <person name="Suzuki K.-i.T."/>
            <person name="Hayashi T."/>
            <person name="Toyoda A."/>
            <person name="Oliveira C."/>
            <person name="Osipova E."/>
            <person name="Leigh N.D."/>
            <person name="Simon A."/>
            <person name="Yun M.H."/>
        </authorList>
    </citation>
    <scope>NUCLEOTIDE SEQUENCE</scope>
    <source>
        <strain evidence="3">20211129_DDA</strain>
        <tissue evidence="3">Liver</tissue>
    </source>
</reference>
<dbReference type="AlphaFoldDB" id="A0AAV7VR32"/>
<keyword evidence="4" id="KW-1185">Reference proteome</keyword>
<feature type="chain" id="PRO_5043350262" description="Secreted protein" evidence="2">
    <location>
        <begin position="18"/>
        <end position="174"/>
    </location>
</feature>
<dbReference type="Proteomes" id="UP001066276">
    <property type="component" value="Chromosome 2_1"/>
</dbReference>
<evidence type="ECO:0000313" key="3">
    <source>
        <dbReference type="EMBL" id="KAJ1204140.1"/>
    </source>
</evidence>
<feature type="region of interest" description="Disordered" evidence="1">
    <location>
        <begin position="27"/>
        <end position="110"/>
    </location>
</feature>
<evidence type="ECO:0000256" key="2">
    <source>
        <dbReference type="SAM" id="SignalP"/>
    </source>
</evidence>
<keyword evidence="2" id="KW-0732">Signal</keyword>
<organism evidence="3 4">
    <name type="scientific">Pleurodeles waltl</name>
    <name type="common">Iberian ribbed newt</name>
    <dbReference type="NCBI Taxonomy" id="8319"/>
    <lineage>
        <taxon>Eukaryota</taxon>
        <taxon>Metazoa</taxon>
        <taxon>Chordata</taxon>
        <taxon>Craniata</taxon>
        <taxon>Vertebrata</taxon>
        <taxon>Euteleostomi</taxon>
        <taxon>Amphibia</taxon>
        <taxon>Batrachia</taxon>
        <taxon>Caudata</taxon>
        <taxon>Salamandroidea</taxon>
        <taxon>Salamandridae</taxon>
        <taxon>Pleurodelinae</taxon>
        <taxon>Pleurodeles</taxon>
    </lineage>
</organism>
<dbReference type="EMBL" id="JANPWB010000003">
    <property type="protein sequence ID" value="KAJ1204140.1"/>
    <property type="molecule type" value="Genomic_DNA"/>
</dbReference>
<comment type="caution">
    <text evidence="3">The sequence shown here is derived from an EMBL/GenBank/DDBJ whole genome shotgun (WGS) entry which is preliminary data.</text>
</comment>
<protein>
    <recommendedName>
        <fullName evidence="5">Secreted protein</fullName>
    </recommendedName>
</protein>
<evidence type="ECO:0000313" key="4">
    <source>
        <dbReference type="Proteomes" id="UP001066276"/>
    </source>
</evidence>
<sequence length="174" mass="18635">MHSPLVLRVLLPFTSWTQDVVEIDSRGQTHNNIVGQGTGDKSEHPRGAPTILGPPGRTPHRTWPLSPVTHVGQRPAGERAPKQPQPHSASPPRSRSSFSATPPRSPFSVRCASPACHAGVSQFSGLGKASHISAIPDIAPSTVPGTNHSRHLQVASATVYGVWLVPRRHRTGYL</sequence>
<evidence type="ECO:0008006" key="5">
    <source>
        <dbReference type="Google" id="ProtNLM"/>
    </source>
</evidence>
<proteinExistence type="predicted"/>
<name>A0AAV7VR32_PLEWA</name>
<evidence type="ECO:0000256" key="1">
    <source>
        <dbReference type="SAM" id="MobiDB-lite"/>
    </source>
</evidence>
<accession>A0AAV7VR32</accession>
<gene>
    <name evidence="3" type="ORF">NDU88_007921</name>
</gene>